<dbReference type="OrthoDB" id="346007at2759"/>
<evidence type="ECO:0000313" key="2">
    <source>
        <dbReference type="Proteomes" id="UP000515125"/>
    </source>
</evidence>
<dbReference type="AlphaFoldDB" id="A0A6P6RT57"/>
<dbReference type="RefSeq" id="XP_026191006.1">
    <property type="nucleotide sequence ID" value="XM_026335221.1"/>
</dbReference>
<keyword evidence="2" id="KW-1185">Reference proteome</keyword>
<feature type="transmembrane region" description="Helical" evidence="1">
    <location>
        <begin position="87"/>
        <end position="109"/>
    </location>
</feature>
<protein>
    <submittedName>
        <fullName evidence="3">Uncharacterized protein LOC113146802</fullName>
    </submittedName>
</protein>
<keyword evidence="1" id="KW-1133">Transmembrane helix</keyword>
<accession>A0A6P6RT57</accession>
<reference evidence="3" key="1">
    <citation type="submission" date="2025-08" db="UniProtKB">
        <authorList>
            <consortium name="RefSeq"/>
        </authorList>
    </citation>
    <scope>IDENTIFICATION</scope>
</reference>
<dbReference type="GeneID" id="113146802"/>
<feature type="transmembrane region" description="Helical" evidence="1">
    <location>
        <begin position="164"/>
        <end position="181"/>
    </location>
</feature>
<evidence type="ECO:0000313" key="3">
    <source>
        <dbReference type="RefSeq" id="XP_026191006.1"/>
    </source>
</evidence>
<name>A0A6P6RT57_9EIME</name>
<feature type="transmembrane region" description="Helical" evidence="1">
    <location>
        <begin position="187"/>
        <end position="209"/>
    </location>
</feature>
<feature type="transmembrane region" description="Helical" evidence="1">
    <location>
        <begin position="129"/>
        <end position="152"/>
    </location>
</feature>
<evidence type="ECO:0000256" key="1">
    <source>
        <dbReference type="SAM" id="Phobius"/>
    </source>
</evidence>
<gene>
    <name evidence="3" type="primary">LOC113146802</name>
</gene>
<proteinExistence type="predicted"/>
<sequence>MTSDAVLAPEAGAIQPTNKIDEKLLNILVNDPATAAVLGRQLTMSPQDDEAQEAAPAACGDIFSSFSRRYTTVEEVDDAICKNRSRFMTAFAVGTLTEVFLFSMTISPFHTAGVARAVAQTLTNVSSLWKFTIVLRVVYVAILFASSSRAYFAKSARSDDWRSVYKIALAGMMLEMVFTLLVKRLNIIAFITRGLIAFYATTLASIVAATSSEYMPVASLTTAV</sequence>
<keyword evidence="1" id="KW-0812">Transmembrane</keyword>
<keyword evidence="1" id="KW-0472">Membrane</keyword>
<organism evidence="2 3">
    <name type="scientific">Cyclospora cayetanensis</name>
    <dbReference type="NCBI Taxonomy" id="88456"/>
    <lineage>
        <taxon>Eukaryota</taxon>
        <taxon>Sar</taxon>
        <taxon>Alveolata</taxon>
        <taxon>Apicomplexa</taxon>
        <taxon>Conoidasida</taxon>
        <taxon>Coccidia</taxon>
        <taxon>Eucoccidiorida</taxon>
        <taxon>Eimeriorina</taxon>
        <taxon>Eimeriidae</taxon>
        <taxon>Cyclospora</taxon>
    </lineage>
</organism>
<dbReference type="Proteomes" id="UP000515125">
    <property type="component" value="Unplaced"/>
</dbReference>